<evidence type="ECO:0000313" key="1">
    <source>
        <dbReference type="EMBL" id="RAN98241.1"/>
    </source>
</evidence>
<protein>
    <submittedName>
        <fullName evidence="1">Uncharacterized protein</fullName>
    </submittedName>
</protein>
<dbReference type="AlphaFoldDB" id="A0A328N6Q5"/>
<evidence type="ECO:0000313" key="2">
    <source>
        <dbReference type="Proteomes" id="UP000248966"/>
    </source>
</evidence>
<name>A0A328N6Q5_9ACTN</name>
<proteinExistence type="predicted"/>
<reference evidence="1 2" key="1">
    <citation type="submission" date="2018-03" db="EMBL/GenBank/DDBJ databases">
        <title>Defining the species Micromonospora saelicesensis and Micromonospora noduli under the framework of genomics.</title>
        <authorList>
            <person name="Riesco R."/>
            <person name="Trujillo M.E."/>
        </authorList>
    </citation>
    <scope>NUCLEOTIDE SEQUENCE [LARGE SCALE GENOMIC DNA]</scope>
    <source>
        <strain evidence="1 2">LAH08</strain>
    </source>
</reference>
<dbReference type="EMBL" id="PYAA01000025">
    <property type="protein sequence ID" value="RAN98241.1"/>
    <property type="molecule type" value="Genomic_DNA"/>
</dbReference>
<sequence>MDDLVDKVDLTLPWSTLNEQFRRAYWRACGPVRPRKVCESVVPAAAMVVYRRWTAAFYAHPGSPLNRRPA</sequence>
<dbReference type="Proteomes" id="UP000248966">
    <property type="component" value="Unassembled WGS sequence"/>
</dbReference>
<comment type="caution">
    <text evidence="1">The sequence shown here is derived from an EMBL/GenBank/DDBJ whole genome shotgun (WGS) entry which is preliminary data.</text>
</comment>
<accession>A0A328N6Q5</accession>
<gene>
    <name evidence="1" type="ORF">LAH08_04225</name>
</gene>
<organism evidence="1 2">
    <name type="scientific">Micromonospora noduli</name>
    <dbReference type="NCBI Taxonomy" id="709876"/>
    <lineage>
        <taxon>Bacteria</taxon>
        <taxon>Bacillati</taxon>
        <taxon>Actinomycetota</taxon>
        <taxon>Actinomycetes</taxon>
        <taxon>Micromonosporales</taxon>
        <taxon>Micromonosporaceae</taxon>
        <taxon>Micromonospora</taxon>
    </lineage>
</organism>